<dbReference type="GO" id="GO:0008270">
    <property type="term" value="F:zinc ion binding"/>
    <property type="evidence" value="ECO:0007669"/>
    <property type="project" value="InterPro"/>
</dbReference>
<dbReference type="SMART" id="SM00906">
    <property type="entry name" value="Fungal_trans"/>
    <property type="match status" value="1"/>
</dbReference>
<evidence type="ECO:0000256" key="1">
    <source>
        <dbReference type="ARBA" id="ARBA00023242"/>
    </source>
</evidence>
<dbReference type="GO" id="GO:0003677">
    <property type="term" value="F:DNA binding"/>
    <property type="evidence" value="ECO:0007669"/>
    <property type="project" value="InterPro"/>
</dbReference>
<dbReference type="Pfam" id="PF04082">
    <property type="entry name" value="Fungal_trans"/>
    <property type="match status" value="1"/>
</dbReference>
<dbReference type="AlphaFoldDB" id="A0A2C5Z1D0"/>
<evidence type="ECO:0000313" key="3">
    <source>
        <dbReference type="EMBL" id="PHH73144.1"/>
    </source>
</evidence>
<evidence type="ECO:0000259" key="2">
    <source>
        <dbReference type="SMART" id="SM00906"/>
    </source>
</evidence>
<name>A0A2C5Z1D0_9HYPO</name>
<organism evidence="3 4">
    <name type="scientific">Ophiocordyceps australis</name>
    <dbReference type="NCBI Taxonomy" id="1399860"/>
    <lineage>
        <taxon>Eukaryota</taxon>
        <taxon>Fungi</taxon>
        <taxon>Dikarya</taxon>
        <taxon>Ascomycota</taxon>
        <taxon>Pezizomycotina</taxon>
        <taxon>Sordariomycetes</taxon>
        <taxon>Hypocreomycetidae</taxon>
        <taxon>Hypocreales</taxon>
        <taxon>Ophiocordycipitaceae</taxon>
        <taxon>Ophiocordyceps</taxon>
    </lineage>
</organism>
<sequence>MDLYKPKTRQQCPLDIHLLSPLIPADLAPSERKIDQIESRLGNIEILLKSIASPAASIRPSSHFKTTIRTPASCDTSGVASVASTADPCVESSEDEPAYAGDSVLTAQTAFASDFLENAVRHTALRETNPHVESALANLSHLVAMHKRRSISHGPLFPLQKPLPPGGLSKMPMPPVDSVVLLLKHYKTAPPSFFSISLALVGLQDFSPICQKVYFATEEVTDSTFTIVSAMLYTLFMEQHSLTTDPAIRDAYHSYMQMCRVNLETSLANTLLFLSAKIENIQALVLGALYAIDVSRPSVAWHLTCMAAQLCQYAGFHRISAQVNDPPDVQRTKRLLFWHTYTLDNGLGLRLGRSSVINDCDIDIPRVFELHGLGSLEQVSFLPSIWIRISQLQNRIYKELYSPAALESSQEELENRARRIAADCQAADLEAAKVRESVDDYFKAVNSSEAVGMFLKGDEVQFQVTLTLVYRVIPAPQGSITRFCQECLQAARKAMRLHGECINARNVCSYVQSIYVHWHLFFSPFAPFFVIFCYVIETLSVEDLKLLQDFVASLDVARASSLSIQKLQRLCQVMCEVAGLYIEARSQEQENQTTIPIGDEFEMYLNQLGVMPVDDVAMAQARDNRISMPTDGQVAQIADWYSGSRNMIGLLEEDLSQIEAFR</sequence>
<dbReference type="CDD" id="cd12148">
    <property type="entry name" value="fungal_TF_MHR"/>
    <property type="match status" value="1"/>
</dbReference>
<comment type="caution">
    <text evidence="3">The sequence shown here is derived from an EMBL/GenBank/DDBJ whole genome shotgun (WGS) entry which is preliminary data.</text>
</comment>
<proteinExistence type="predicted"/>
<protein>
    <recommendedName>
        <fullName evidence="2">Xylanolytic transcriptional activator regulatory domain-containing protein</fullName>
    </recommendedName>
</protein>
<dbReference type="GO" id="GO:0006351">
    <property type="term" value="P:DNA-templated transcription"/>
    <property type="evidence" value="ECO:0007669"/>
    <property type="project" value="InterPro"/>
</dbReference>
<dbReference type="GO" id="GO:0003700">
    <property type="term" value="F:DNA-binding transcription factor activity"/>
    <property type="evidence" value="ECO:0007669"/>
    <property type="project" value="InterPro"/>
</dbReference>
<gene>
    <name evidence="3" type="ORF">CDD82_5630</name>
</gene>
<dbReference type="PANTHER" id="PTHR46910:SF5">
    <property type="entry name" value="ZN(II)2CYS6 TRANSCRIPTION FACTOR (EUROFUNG)"/>
    <property type="match status" value="1"/>
</dbReference>
<dbReference type="EMBL" id="NJEU01000528">
    <property type="protein sequence ID" value="PHH73144.1"/>
    <property type="molecule type" value="Genomic_DNA"/>
</dbReference>
<feature type="domain" description="Xylanolytic transcriptional activator regulatory" evidence="2">
    <location>
        <begin position="300"/>
        <end position="373"/>
    </location>
</feature>
<dbReference type="PANTHER" id="PTHR46910">
    <property type="entry name" value="TRANSCRIPTION FACTOR PDR1"/>
    <property type="match status" value="1"/>
</dbReference>
<keyword evidence="1" id="KW-0539">Nucleus</keyword>
<dbReference type="Proteomes" id="UP000224854">
    <property type="component" value="Unassembled WGS sequence"/>
</dbReference>
<dbReference type="InterPro" id="IPR007219">
    <property type="entry name" value="XnlR_reg_dom"/>
</dbReference>
<keyword evidence="4" id="KW-1185">Reference proteome</keyword>
<evidence type="ECO:0000313" key="4">
    <source>
        <dbReference type="Proteomes" id="UP000224854"/>
    </source>
</evidence>
<reference evidence="3 4" key="1">
    <citation type="submission" date="2017-06" db="EMBL/GenBank/DDBJ databases">
        <title>Ant-infecting Ophiocordyceps genomes reveal a high diversity of potential behavioral manipulation genes and a possible major role for enterotoxins.</title>
        <authorList>
            <person name="De Bekker C."/>
            <person name="Evans H.C."/>
            <person name="Brachmann A."/>
            <person name="Hughes D.P."/>
        </authorList>
    </citation>
    <scope>NUCLEOTIDE SEQUENCE [LARGE SCALE GENOMIC DNA]</scope>
    <source>
        <strain evidence="3 4">1348a</strain>
    </source>
</reference>
<dbReference type="InterPro" id="IPR050987">
    <property type="entry name" value="AtrR-like"/>
</dbReference>
<accession>A0A2C5Z1D0</accession>
<dbReference type="OrthoDB" id="103819at2759"/>